<dbReference type="GO" id="GO:0046872">
    <property type="term" value="F:metal ion binding"/>
    <property type="evidence" value="ECO:0007669"/>
    <property type="project" value="UniProtKB-KW"/>
</dbReference>
<evidence type="ECO:0000256" key="1">
    <source>
        <dbReference type="ARBA" id="ARBA00022723"/>
    </source>
</evidence>
<dbReference type="GO" id="GO:0051539">
    <property type="term" value="F:4 iron, 4 sulfur cluster binding"/>
    <property type="evidence" value="ECO:0007669"/>
    <property type="project" value="TreeGrafter"/>
</dbReference>
<keyword evidence="3 6" id="KW-0067">ATP-binding</keyword>
<organism evidence="7 8">
    <name type="scientific">Erythrobacter longus</name>
    <dbReference type="NCBI Taxonomy" id="1044"/>
    <lineage>
        <taxon>Bacteria</taxon>
        <taxon>Pseudomonadati</taxon>
        <taxon>Pseudomonadota</taxon>
        <taxon>Alphaproteobacteria</taxon>
        <taxon>Sphingomonadales</taxon>
        <taxon>Erythrobacteraceae</taxon>
        <taxon>Erythrobacter/Porphyrobacter group</taxon>
        <taxon>Erythrobacter</taxon>
    </lineage>
</organism>
<dbReference type="FunFam" id="3.40.50.300:FF:001119">
    <property type="entry name" value="Iron-sulfur cluster carrier protein"/>
    <property type="match status" value="1"/>
</dbReference>
<evidence type="ECO:0000256" key="6">
    <source>
        <dbReference type="HAMAP-Rule" id="MF_02040"/>
    </source>
</evidence>
<dbReference type="HAMAP" id="MF_02040">
    <property type="entry name" value="Mrp_NBP35"/>
    <property type="match status" value="1"/>
</dbReference>
<dbReference type="GO" id="GO:0005524">
    <property type="term" value="F:ATP binding"/>
    <property type="evidence" value="ECO:0007669"/>
    <property type="project" value="UniProtKB-UniRule"/>
</dbReference>
<dbReference type="Gene3D" id="3.40.50.300">
    <property type="entry name" value="P-loop containing nucleotide triphosphate hydrolases"/>
    <property type="match status" value="1"/>
</dbReference>
<dbReference type="InterPro" id="IPR033756">
    <property type="entry name" value="YlxH/NBP35"/>
</dbReference>
<dbReference type="InterPro" id="IPR027417">
    <property type="entry name" value="P-loop_NTPase"/>
</dbReference>
<dbReference type="Proteomes" id="UP000027647">
    <property type="component" value="Unassembled WGS sequence"/>
</dbReference>
<accession>A0A074MUD0</accession>
<comment type="similarity">
    <text evidence="6">Belongs to the Mrp/NBP35 ATP-binding proteins family.</text>
</comment>
<keyword evidence="2 6" id="KW-0547">Nucleotide-binding</keyword>
<dbReference type="GO" id="GO:0140663">
    <property type="term" value="F:ATP-dependent FeS chaperone activity"/>
    <property type="evidence" value="ECO:0007669"/>
    <property type="project" value="InterPro"/>
</dbReference>
<reference evidence="7 8" key="1">
    <citation type="submission" date="2014-04" db="EMBL/GenBank/DDBJ databases">
        <title>A comprehensive comparison of genomes of Erythrobacter spp. strains.</title>
        <authorList>
            <person name="Zheng Q."/>
        </authorList>
    </citation>
    <scope>NUCLEOTIDE SEQUENCE [LARGE SCALE GENOMIC DNA]</scope>
    <source>
        <strain evidence="7 8">DSM 6997</strain>
    </source>
</reference>
<dbReference type="CDD" id="cd02037">
    <property type="entry name" value="Mrp_NBP35"/>
    <property type="match status" value="1"/>
</dbReference>
<evidence type="ECO:0000313" key="7">
    <source>
        <dbReference type="EMBL" id="KEO89222.1"/>
    </source>
</evidence>
<dbReference type="RefSeq" id="WP_051699267.1">
    <property type="nucleotide sequence ID" value="NZ_JMIW01000006.1"/>
</dbReference>
<comment type="caution">
    <text evidence="7">The sequence shown here is derived from an EMBL/GenBank/DDBJ whole genome shotgun (WGS) entry which is preliminary data.</text>
</comment>
<dbReference type="eggNOG" id="COG0489">
    <property type="taxonomic scope" value="Bacteria"/>
</dbReference>
<feature type="binding site" evidence="6">
    <location>
        <begin position="93"/>
        <end position="100"/>
    </location>
    <ligand>
        <name>ATP</name>
        <dbReference type="ChEBI" id="CHEBI:30616"/>
    </ligand>
</feature>
<keyword evidence="4 6" id="KW-0408">Iron</keyword>
<sequence length="337" mass="35565">MNNDDNSKASLEQDEALLREALPVEIQGRVRSARLKEGRAIVVAEAGDLGAKAREELEKLIENALSGLTQVDEVRVALIADRRRRMIIAVGSGKGGVGKSTLTTNLAVALARMGRKVGVIDGDIYGPSQARLLATEKAKAKADGDKLIPIESPYGVKMLSMGNLVAQGKALAWRGPMAGKALNQIVDAQWGDTELLLIDLPPGTGDVQISMMADNKPDGAVLVSTPQDLALLDAARAGQLFEDGDVPIIGLVENMSGYACPDCGHISNPFGEGGVEKFASALEIPFLGRIPLTMETRLAGDAGKPPAASDKGADDENAKPFIVIAEALDRWIRNGKV</sequence>
<keyword evidence="6" id="KW-0378">Hydrolase</keyword>
<dbReference type="STRING" id="1044.EH31_14420"/>
<gene>
    <name evidence="7" type="ORF">EH31_14420</name>
</gene>
<dbReference type="AlphaFoldDB" id="A0A074MUD0"/>
<evidence type="ECO:0000256" key="2">
    <source>
        <dbReference type="ARBA" id="ARBA00022741"/>
    </source>
</evidence>
<dbReference type="PANTHER" id="PTHR42961">
    <property type="entry name" value="IRON-SULFUR PROTEIN NUBPL"/>
    <property type="match status" value="1"/>
</dbReference>
<comment type="function">
    <text evidence="6">Binds and transfers iron-sulfur (Fe-S) clusters to target apoproteins. Can hydrolyze ATP.</text>
</comment>
<dbReference type="InterPro" id="IPR044304">
    <property type="entry name" value="NUBPL-like"/>
</dbReference>
<keyword evidence="8" id="KW-1185">Reference proteome</keyword>
<dbReference type="EMBL" id="JMIW01000006">
    <property type="protein sequence ID" value="KEO89222.1"/>
    <property type="molecule type" value="Genomic_DNA"/>
</dbReference>
<name>A0A074MUD0_ERYLO</name>
<dbReference type="GO" id="GO:0016226">
    <property type="term" value="P:iron-sulfur cluster assembly"/>
    <property type="evidence" value="ECO:0007669"/>
    <property type="project" value="InterPro"/>
</dbReference>
<dbReference type="PANTHER" id="PTHR42961:SF2">
    <property type="entry name" value="IRON-SULFUR PROTEIN NUBPL"/>
    <property type="match status" value="1"/>
</dbReference>
<dbReference type="SUPFAM" id="SSF52540">
    <property type="entry name" value="P-loop containing nucleoside triphosphate hydrolases"/>
    <property type="match status" value="1"/>
</dbReference>
<protein>
    <recommendedName>
        <fullName evidence="6">Iron-sulfur cluster carrier protein</fullName>
    </recommendedName>
</protein>
<keyword evidence="5 6" id="KW-0411">Iron-sulfur</keyword>
<evidence type="ECO:0000313" key="8">
    <source>
        <dbReference type="Proteomes" id="UP000027647"/>
    </source>
</evidence>
<dbReference type="InterPro" id="IPR019591">
    <property type="entry name" value="Mrp/NBP35_ATP-bd"/>
</dbReference>
<dbReference type="GO" id="GO:0016887">
    <property type="term" value="F:ATP hydrolysis activity"/>
    <property type="evidence" value="ECO:0007669"/>
    <property type="project" value="UniProtKB-UniRule"/>
</dbReference>
<comment type="subunit">
    <text evidence="6">Homodimer.</text>
</comment>
<evidence type="ECO:0000256" key="5">
    <source>
        <dbReference type="ARBA" id="ARBA00023014"/>
    </source>
</evidence>
<evidence type="ECO:0000256" key="3">
    <source>
        <dbReference type="ARBA" id="ARBA00022840"/>
    </source>
</evidence>
<dbReference type="Pfam" id="PF10609">
    <property type="entry name" value="ParA"/>
    <property type="match status" value="1"/>
</dbReference>
<evidence type="ECO:0000256" key="4">
    <source>
        <dbReference type="ARBA" id="ARBA00023004"/>
    </source>
</evidence>
<proteinExistence type="inferred from homology"/>
<keyword evidence="1 6" id="KW-0479">Metal-binding</keyword>